<dbReference type="Proteomes" id="UP000250043">
    <property type="component" value="Unassembled WGS sequence"/>
</dbReference>
<dbReference type="PANTHER" id="PTHR48078">
    <property type="entry name" value="THREONINE DEHYDRATASE, MITOCHONDRIAL-RELATED"/>
    <property type="match status" value="1"/>
</dbReference>
<dbReference type="Gene3D" id="3.40.50.1100">
    <property type="match status" value="1"/>
</dbReference>
<evidence type="ECO:0000313" key="9">
    <source>
        <dbReference type="Proteomes" id="UP000250043"/>
    </source>
</evidence>
<gene>
    <name evidence="8" type="ORF">OBBRIDRAFT_788198</name>
</gene>
<evidence type="ECO:0000256" key="6">
    <source>
        <dbReference type="ARBA" id="ARBA00049406"/>
    </source>
</evidence>
<dbReference type="InterPro" id="IPR050147">
    <property type="entry name" value="Ser/Thr_Dehydratase"/>
</dbReference>
<protein>
    <recommendedName>
        <fullName evidence="3">L-serine ammonia-lyase</fullName>
        <ecNumber evidence="3">4.3.1.17</ecNumber>
    </recommendedName>
</protein>
<dbReference type="GO" id="GO:0009097">
    <property type="term" value="P:isoleucine biosynthetic process"/>
    <property type="evidence" value="ECO:0007669"/>
    <property type="project" value="TreeGrafter"/>
</dbReference>
<evidence type="ECO:0000256" key="5">
    <source>
        <dbReference type="ARBA" id="ARBA00023239"/>
    </source>
</evidence>
<accession>A0A8E2J7V1</accession>
<organism evidence="8 9">
    <name type="scientific">Obba rivulosa</name>
    <dbReference type="NCBI Taxonomy" id="1052685"/>
    <lineage>
        <taxon>Eukaryota</taxon>
        <taxon>Fungi</taxon>
        <taxon>Dikarya</taxon>
        <taxon>Basidiomycota</taxon>
        <taxon>Agaricomycotina</taxon>
        <taxon>Agaricomycetes</taxon>
        <taxon>Polyporales</taxon>
        <taxon>Gelatoporiaceae</taxon>
        <taxon>Obba</taxon>
    </lineage>
</organism>
<sequence>MVPAYDDPIVWEGHSSIVTEMSQQLPPGTTPDAILCSVGGGGLLGGIIQGCNKVGWEHVRLVTLETLGSNCFYESLALNPGVFSGAARAPHENVTVVHDEVHDVQVAHLAKLTSQATSLGAPAPSAGVVKMALQHKGGIKSVCIPDALAMQAGMRFADEHKVLVELACATTLAPAYWGSQEHFDKLVPPREDGRRRTVVFEVCGGFKISLAEMEKHQKEVEAEVQTGEAWRVLCNGEQWSIQATL</sequence>
<comment type="similarity">
    <text evidence="2">Belongs to the serine/threonine dehydratase family.</text>
</comment>
<evidence type="ECO:0000256" key="2">
    <source>
        <dbReference type="ARBA" id="ARBA00010869"/>
    </source>
</evidence>
<dbReference type="AlphaFoldDB" id="A0A8E2J7V1"/>
<dbReference type="GO" id="GO:0006567">
    <property type="term" value="P:L-threonine catabolic process"/>
    <property type="evidence" value="ECO:0007669"/>
    <property type="project" value="TreeGrafter"/>
</dbReference>
<dbReference type="EMBL" id="KV722335">
    <property type="protein sequence ID" value="OCH95647.1"/>
    <property type="molecule type" value="Genomic_DNA"/>
</dbReference>
<evidence type="ECO:0000256" key="1">
    <source>
        <dbReference type="ARBA" id="ARBA00001933"/>
    </source>
</evidence>
<dbReference type="InterPro" id="IPR001926">
    <property type="entry name" value="TrpB-like_PALP"/>
</dbReference>
<dbReference type="GO" id="GO:0003941">
    <property type="term" value="F:L-serine ammonia-lyase activity"/>
    <property type="evidence" value="ECO:0007669"/>
    <property type="project" value="UniProtKB-EC"/>
</dbReference>
<dbReference type="OrthoDB" id="7773036at2759"/>
<evidence type="ECO:0000313" key="8">
    <source>
        <dbReference type="EMBL" id="OCH95647.1"/>
    </source>
</evidence>
<keyword evidence="9" id="KW-1185">Reference proteome</keyword>
<dbReference type="SUPFAM" id="SSF53686">
    <property type="entry name" value="Tryptophan synthase beta subunit-like PLP-dependent enzymes"/>
    <property type="match status" value="1"/>
</dbReference>
<name>A0A8E2J7V1_9APHY</name>
<dbReference type="GO" id="GO:0006565">
    <property type="term" value="P:L-serine catabolic process"/>
    <property type="evidence" value="ECO:0007669"/>
    <property type="project" value="TreeGrafter"/>
</dbReference>
<dbReference type="EC" id="4.3.1.17" evidence="3"/>
<dbReference type="PANTHER" id="PTHR48078:SF2">
    <property type="entry name" value="CATABOLIC L-SERINE_THREONINE DEHYDRATASE"/>
    <property type="match status" value="1"/>
</dbReference>
<reference evidence="8 9" key="1">
    <citation type="submission" date="2016-07" db="EMBL/GenBank/DDBJ databases">
        <title>Draft genome of the white-rot fungus Obba rivulosa 3A-2.</title>
        <authorList>
            <consortium name="DOE Joint Genome Institute"/>
            <person name="Miettinen O."/>
            <person name="Riley R."/>
            <person name="Acob R."/>
            <person name="Barry K."/>
            <person name="Cullen D."/>
            <person name="De Vries R."/>
            <person name="Hainaut M."/>
            <person name="Hatakka A."/>
            <person name="Henrissat B."/>
            <person name="Hilden K."/>
            <person name="Kuo R."/>
            <person name="Labutti K."/>
            <person name="Lipzen A."/>
            <person name="Makela M.R."/>
            <person name="Sandor L."/>
            <person name="Spatafora J.W."/>
            <person name="Grigoriev I.V."/>
            <person name="Hibbett D.S."/>
        </authorList>
    </citation>
    <scope>NUCLEOTIDE SEQUENCE [LARGE SCALE GENOMIC DNA]</scope>
    <source>
        <strain evidence="8 9">3A-2</strain>
    </source>
</reference>
<keyword evidence="4" id="KW-0663">Pyridoxal phosphate</keyword>
<evidence type="ECO:0000256" key="4">
    <source>
        <dbReference type="ARBA" id="ARBA00022898"/>
    </source>
</evidence>
<proteinExistence type="inferred from homology"/>
<evidence type="ECO:0000256" key="3">
    <source>
        <dbReference type="ARBA" id="ARBA00012093"/>
    </source>
</evidence>
<evidence type="ECO:0000259" key="7">
    <source>
        <dbReference type="Pfam" id="PF00291"/>
    </source>
</evidence>
<dbReference type="GO" id="GO:0004794">
    <property type="term" value="F:threonine deaminase activity"/>
    <property type="evidence" value="ECO:0007669"/>
    <property type="project" value="TreeGrafter"/>
</dbReference>
<comment type="cofactor">
    <cofactor evidence="1">
        <name>pyridoxal 5'-phosphate</name>
        <dbReference type="ChEBI" id="CHEBI:597326"/>
    </cofactor>
</comment>
<comment type="catalytic activity">
    <reaction evidence="6">
        <text>L-serine = pyruvate + NH4(+)</text>
        <dbReference type="Rhea" id="RHEA:19169"/>
        <dbReference type="ChEBI" id="CHEBI:15361"/>
        <dbReference type="ChEBI" id="CHEBI:28938"/>
        <dbReference type="ChEBI" id="CHEBI:33384"/>
        <dbReference type="EC" id="4.3.1.17"/>
    </reaction>
</comment>
<feature type="domain" description="Tryptophan synthase beta chain-like PALP" evidence="7">
    <location>
        <begin position="1"/>
        <end position="180"/>
    </location>
</feature>
<dbReference type="InterPro" id="IPR036052">
    <property type="entry name" value="TrpB-like_PALP_sf"/>
</dbReference>
<dbReference type="Pfam" id="PF00291">
    <property type="entry name" value="PALP"/>
    <property type="match status" value="1"/>
</dbReference>
<keyword evidence="5" id="KW-0456">Lyase</keyword>